<feature type="domain" description="Helicase C-terminal" evidence="14">
    <location>
        <begin position="247"/>
        <end position="407"/>
    </location>
</feature>
<dbReference type="InterPro" id="IPR001650">
    <property type="entry name" value="Helicase_C-like"/>
</dbReference>
<evidence type="ECO:0000256" key="8">
    <source>
        <dbReference type="ARBA" id="ARBA00047984"/>
    </source>
</evidence>
<evidence type="ECO:0000256" key="11">
    <source>
        <dbReference type="RuleBase" id="RU365068"/>
    </source>
</evidence>
<evidence type="ECO:0000256" key="5">
    <source>
        <dbReference type="ARBA" id="ARBA00022884"/>
    </source>
</evidence>
<dbReference type="PROSITE" id="PS51192">
    <property type="entry name" value="HELICASE_ATP_BIND_1"/>
    <property type="match status" value="1"/>
</dbReference>
<keyword evidence="1 10" id="KW-0547">Nucleotide-binding</keyword>
<dbReference type="EMBL" id="GBBI01000329">
    <property type="protein sequence ID" value="JAC18383.1"/>
    <property type="molecule type" value="mRNA"/>
</dbReference>
<dbReference type="CDD" id="cd18787">
    <property type="entry name" value="SF2_C_DEAD"/>
    <property type="match status" value="1"/>
</dbReference>
<evidence type="ECO:0000313" key="16">
    <source>
        <dbReference type="EMBL" id="JAC18383.1"/>
    </source>
</evidence>
<evidence type="ECO:0000259" key="15">
    <source>
        <dbReference type="PROSITE" id="PS51195"/>
    </source>
</evidence>
<dbReference type="Pfam" id="PF00271">
    <property type="entry name" value="Helicase_C"/>
    <property type="match status" value="1"/>
</dbReference>
<dbReference type="GO" id="GO:0005524">
    <property type="term" value="F:ATP binding"/>
    <property type="evidence" value="ECO:0007669"/>
    <property type="project" value="UniProtKB-UniRule"/>
</dbReference>
<evidence type="ECO:0000256" key="4">
    <source>
        <dbReference type="ARBA" id="ARBA00022840"/>
    </source>
</evidence>
<keyword evidence="4 10" id="KW-0067">ATP-binding</keyword>
<evidence type="ECO:0000256" key="3">
    <source>
        <dbReference type="ARBA" id="ARBA00022806"/>
    </source>
</evidence>
<feature type="compositionally biased region" description="Basic and acidic residues" evidence="12">
    <location>
        <begin position="536"/>
        <end position="547"/>
    </location>
</feature>
<evidence type="ECO:0000256" key="10">
    <source>
        <dbReference type="RuleBase" id="RU000492"/>
    </source>
</evidence>
<dbReference type="InterPro" id="IPR000629">
    <property type="entry name" value="RNA-helicase_DEAD-box_CS"/>
</dbReference>
<accession>A0A023FBR9</accession>
<dbReference type="EC" id="3.6.4.13" evidence="11"/>
<evidence type="ECO:0000256" key="12">
    <source>
        <dbReference type="SAM" id="MobiDB-lite"/>
    </source>
</evidence>
<dbReference type="GO" id="GO:0003724">
    <property type="term" value="F:RNA helicase activity"/>
    <property type="evidence" value="ECO:0007669"/>
    <property type="project" value="UniProtKB-EC"/>
</dbReference>
<evidence type="ECO:0000256" key="7">
    <source>
        <dbReference type="ARBA" id="ARBA00038002"/>
    </source>
</evidence>
<feature type="short sequence motif" description="Q motif" evidence="9">
    <location>
        <begin position="5"/>
        <end position="33"/>
    </location>
</feature>
<dbReference type="FunFam" id="3.40.50.300:FF:000877">
    <property type="entry name" value="RNA helicase"/>
    <property type="match status" value="1"/>
</dbReference>
<feature type="region of interest" description="Disordered" evidence="12">
    <location>
        <begin position="522"/>
        <end position="557"/>
    </location>
</feature>
<keyword evidence="3 10" id="KW-0347">Helicase</keyword>
<dbReference type="SUPFAM" id="SSF52540">
    <property type="entry name" value="P-loop containing nucleoside triphosphate hydrolases"/>
    <property type="match status" value="1"/>
</dbReference>
<dbReference type="InterPro" id="IPR011545">
    <property type="entry name" value="DEAD/DEAH_box_helicase_dom"/>
</dbReference>
<dbReference type="AlphaFoldDB" id="A0A023FBR9"/>
<proteinExistence type="evidence at transcript level"/>
<dbReference type="InterPro" id="IPR014001">
    <property type="entry name" value="Helicase_ATP-bd"/>
</dbReference>
<dbReference type="Pfam" id="PF13959">
    <property type="entry name" value="CTE_SPB4"/>
    <property type="match status" value="1"/>
</dbReference>
<dbReference type="Gene3D" id="3.40.50.300">
    <property type="entry name" value="P-loop containing nucleotide triphosphate hydrolases"/>
    <property type="match status" value="2"/>
</dbReference>
<evidence type="ECO:0000259" key="14">
    <source>
        <dbReference type="PROSITE" id="PS51194"/>
    </source>
</evidence>
<evidence type="ECO:0000256" key="6">
    <source>
        <dbReference type="ARBA" id="ARBA00023054"/>
    </source>
</evidence>
<keyword evidence="5 11" id="KW-0694">RNA-binding</keyword>
<comment type="similarity">
    <text evidence="7">Belongs to the DEAD box helicase family. DDX55/SPB4 subfamily.</text>
</comment>
<protein>
    <recommendedName>
        <fullName evidence="11">ATP-dependent RNA helicase</fullName>
        <ecNumber evidence="11">3.6.4.13</ecNumber>
    </recommendedName>
</protein>
<dbReference type="InterPro" id="IPR025313">
    <property type="entry name" value="SPB4-like_CTE"/>
</dbReference>
<keyword evidence="6" id="KW-0175">Coiled coil</keyword>
<dbReference type="SMART" id="SM01178">
    <property type="entry name" value="DUF4217"/>
    <property type="match status" value="1"/>
</dbReference>
<dbReference type="SMART" id="SM00487">
    <property type="entry name" value="DEXDc"/>
    <property type="match status" value="1"/>
</dbReference>
<comment type="domain">
    <text evidence="11">The Q motif is unique to and characteristic of the DEAD box family of RNA helicases and controls ATP binding and hydrolysis.</text>
</comment>
<sequence>MNINWTSVEPRLSDFVFEVLKELSFETMTPVQAAVIPLLLKNKDVVAEAVTGSGKTLAFIIPLLERMYRREEKWKHLEIGGLVISPTRELALQTSEVLEKFLCRMENRYQQALLIGGTKVSEDIERLNGCGANIIIATPGRLEDLLTRGDISLHLSVKSLELLVLDEADRLLELGFEKSLNTILEYLPKQRRTSLFSATQTRQLELLVRAGLRNPVIVAVKQQGAEVNVATPKELINFYKICSPAMKLSFLISFLKQEGPHKKYIVFFLTCACVEYFFILLKELLPQYIFYEIHGKMKKTRHKSLRAFKNSDSGVLLCTDVMERGIDIPDVDWVIQYDPPTSVSAFVHRCGRTARIGNIGSALTILMPNEDAYINFIQRNQKVVLIEFQDLEFYNPATITETARKLQLEDRATFDRANVAFVSFIRAYTKHDSNFILRVNDIDFASLAKSYGLLRLPKMPELKGKSLEFDTLDIDINSIQYKDKQKEASRIKKLKIFRETGVWPGMKMKKKKQTVPWSLSIQARQERKDRRKKKREYREKKINEGKTKTKKKRKKITDEQWKELEENIAFLKRVKKNKDVDIENLEL</sequence>
<evidence type="ECO:0000259" key="13">
    <source>
        <dbReference type="PROSITE" id="PS51192"/>
    </source>
</evidence>
<dbReference type="PROSITE" id="PS51194">
    <property type="entry name" value="HELICASE_CTER"/>
    <property type="match status" value="1"/>
</dbReference>
<dbReference type="PROSITE" id="PS00039">
    <property type="entry name" value="DEAD_ATP_HELICASE"/>
    <property type="match status" value="1"/>
</dbReference>
<feature type="domain" description="DEAD-box RNA helicase Q" evidence="15">
    <location>
        <begin position="5"/>
        <end position="33"/>
    </location>
</feature>
<dbReference type="Pfam" id="PF00270">
    <property type="entry name" value="DEAD"/>
    <property type="match status" value="1"/>
</dbReference>
<dbReference type="InterPro" id="IPR027417">
    <property type="entry name" value="P-loop_NTPase"/>
</dbReference>
<organism evidence="16">
    <name type="scientific">Triatoma infestans</name>
    <name type="common">Assassin bug</name>
    <dbReference type="NCBI Taxonomy" id="30076"/>
    <lineage>
        <taxon>Eukaryota</taxon>
        <taxon>Metazoa</taxon>
        <taxon>Ecdysozoa</taxon>
        <taxon>Arthropoda</taxon>
        <taxon>Hexapoda</taxon>
        <taxon>Insecta</taxon>
        <taxon>Pterygota</taxon>
        <taxon>Neoptera</taxon>
        <taxon>Paraneoptera</taxon>
        <taxon>Hemiptera</taxon>
        <taxon>Heteroptera</taxon>
        <taxon>Panheteroptera</taxon>
        <taxon>Cimicomorpha</taxon>
        <taxon>Reduviidae</taxon>
        <taxon>Triatominae</taxon>
        <taxon>Triatoma</taxon>
    </lineage>
</organism>
<dbReference type="GO" id="GO:0003723">
    <property type="term" value="F:RNA binding"/>
    <property type="evidence" value="ECO:0007669"/>
    <property type="project" value="UniProtKB-UniRule"/>
</dbReference>
<reference evidence="16" key="1">
    <citation type="journal article" date="2014" name="PLoS Negl. Trop. Dis.">
        <title>An updated insight into the Sialotranscriptome of Triatoma infestans: developmental stage and geographic variations.</title>
        <authorList>
            <person name="Schwarz A."/>
            <person name="Medrano-Mercado N."/>
            <person name="Schaub G.A."/>
            <person name="Struchiner C.J."/>
            <person name="Bargues M.D."/>
            <person name="Levy M.Z."/>
            <person name="Ribeiro J.M."/>
        </authorList>
    </citation>
    <scope>NUCLEOTIDE SEQUENCE</scope>
    <source>
        <strain evidence="16">Chile</strain>
        <tissue evidence="16">Salivary glands</tissue>
    </source>
</reference>
<comment type="catalytic activity">
    <reaction evidence="8 11">
        <text>ATP + H2O = ADP + phosphate + H(+)</text>
        <dbReference type="Rhea" id="RHEA:13065"/>
        <dbReference type="ChEBI" id="CHEBI:15377"/>
        <dbReference type="ChEBI" id="CHEBI:15378"/>
        <dbReference type="ChEBI" id="CHEBI:30616"/>
        <dbReference type="ChEBI" id="CHEBI:43474"/>
        <dbReference type="ChEBI" id="CHEBI:456216"/>
        <dbReference type="EC" id="3.6.4.13"/>
    </reaction>
</comment>
<dbReference type="GO" id="GO:0016887">
    <property type="term" value="F:ATP hydrolysis activity"/>
    <property type="evidence" value="ECO:0007669"/>
    <property type="project" value="RHEA"/>
</dbReference>
<dbReference type="PROSITE" id="PS51195">
    <property type="entry name" value="Q_MOTIF"/>
    <property type="match status" value="1"/>
</dbReference>
<dbReference type="Pfam" id="PF23681">
    <property type="entry name" value="CTT_SPB4"/>
    <property type="match status" value="1"/>
</dbReference>
<evidence type="ECO:0000256" key="9">
    <source>
        <dbReference type="PROSITE-ProRule" id="PRU00552"/>
    </source>
</evidence>
<dbReference type="InterPro" id="IPR014014">
    <property type="entry name" value="RNA_helicase_DEAD_Q_motif"/>
</dbReference>
<evidence type="ECO:0000256" key="2">
    <source>
        <dbReference type="ARBA" id="ARBA00022801"/>
    </source>
</evidence>
<evidence type="ECO:0000256" key="1">
    <source>
        <dbReference type="ARBA" id="ARBA00022741"/>
    </source>
</evidence>
<feature type="domain" description="Helicase ATP-binding" evidence="13">
    <location>
        <begin position="36"/>
        <end position="218"/>
    </location>
</feature>
<dbReference type="InterPro" id="IPR056330">
    <property type="entry name" value="CTT_SPB4"/>
</dbReference>
<dbReference type="SMART" id="SM00490">
    <property type="entry name" value="HELICc"/>
    <property type="match status" value="1"/>
</dbReference>
<keyword evidence="2 10" id="KW-0378">Hydrolase</keyword>
<dbReference type="PANTHER" id="PTHR24031">
    <property type="entry name" value="RNA HELICASE"/>
    <property type="match status" value="1"/>
</dbReference>
<name>A0A023FBR9_TRIIF</name>
<dbReference type="CDD" id="cd17960">
    <property type="entry name" value="DEADc_DDX55"/>
    <property type="match status" value="1"/>
</dbReference>
<comment type="function">
    <text evidence="11">RNA helicase.</text>
</comment>
<dbReference type="GO" id="GO:0010468">
    <property type="term" value="P:regulation of gene expression"/>
    <property type="evidence" value="ECO:0007669"/>
    <property type="project" value="UniProtKB-ARBA"/>
</dbReference>